<dbReference type="Gene3D" id="1.10.10.10">
    <property type="entry name" value="Winged helix-like DNA-binding domain superfamily/Winged helix DNA-binding domain"/>
    <property type="match status" value="1"/>
</dbReference>
<keyword evidence="9" id="KW-1185">Reference proteome</keyword>
<dbReference type="GO" id="GO:0003677">
    <property type="term" value="F:DNA binding"/>
    <property type="evidence" value="ECO:0007669"/>
    <property type="project" value="UniProtKB-KW"/>
</dbReference>
<dbReference type="InterPro" id="IPR036388">
    <property type="entry name" value="WH-like_DNA-bd_sf"/>
</dbReference>
<sequence length="195" mass="21585">MRRTSEGGDLRRIAREAGAFEVFYREHVEAVQRFIARRVGDPHLAADLTADVFVAVIDSAEGYRPELGDPARWLFGVARNVLAADRRRSARGLRAAGRLAGRALLDEDDLAELEARIDAESHARRLYEAMDQLPEGERAVLELVALDGLPVSDAARVLGIRASNARVRLHRARRQLRHRLTPATTGIATPTEVLP</sequence>
<keyword evidence="3" id="KW-0731">Sigma factor</keyword>
<dbReference type="Gene3D" id="1.10.1740.10">
    <property type="match status" value="1"/>
</dbReference>
<evidence type="ECO:0000256" key="2">
    <source>
        <dbReference type="ARBA" id="ARBA00023015"/>
    </source>
</evidence>
<feature type="domain" description="RNA polymerase sigma factor 70 region 4 type 2" evidence="7">
    <location>
        <begin position="124"/>
        <end position="176"/>
    </location>
</feature>
<dbReference type="SUPFAM" id="SSF88659">
    <property type="entry name" value="Sigma3 and sigma4 domains of RNA polymerase sigma factors"/>
    <property type="match status" value="1"/>
</dbReference>
<dbReference type="Pfam" id="PF04542">
    <property type="entry name" value="Sigma70_r2"/>
    <property type="match status" value="1"/>
</dbReference>
<evidence type="ECO:0000259" key="6">
    <source>
        <dbReference type="Pfam" id="PF04542"/>
    </source>
</evidence>
<accession>A0A1Q8CVY4</accession>
<dbReference type="NCBIfam" id="TIGR02937">
    <property type="entry name" value="sigma70-ECF"/>
    <property type="match status" value="1"/>
</dbReference>
<dbReference type="GO" id="GO:0016987">
    <property type="term" value="F:sigma factor activity"/>
    <property type="evidence" value="ECO:0007669"/>
    <property type="project" value="UniProtKB-KW"/>
</dbReference>
<dbReference type="InterPro" id="IPR014284">
    <property type="entry name" value="RNA_pol_sigma-70_dom"/>
</dbReference>
<dbReference type="OrthoDB" id="5243867at2"/>
<dbReference type="CDD" id="cd06171">
    <property type="entry name" value="Sigma70_r4"/>
    <property type="match status" value="1"/>
</dbReference>
<evidence type="ECO:0000256" key="4">
    <source>
        <dbReference type="ARBA" id="ARBA00023125"/>
    </source>
</evidence>
<evidence type="ECO:0000256" key="5">
    <source>
        <dbReference type="ARBA" id="ARBA00023163"/>
    </source>
</evidence>
<keyword evidence="2" id="KW-0805">Transcription regulation</keyword>
<dbReference type="InterPro" id="IPR013325">
    <property type="entry name" value="RNA_pol_sigma_r2"/>
</dbReference>
<evidence type="ECO:0000256" key="1">
    <source>
        <dbReference type="ARBA" id="ARBA00010641"/>
    </source>
</evidence>
<dbReference type="InterPro" id="IPR013249">
    <property type="entry name" value="RNA_pol_sigma70_r4_t2"/>
</dbReference>
<proteinExistence type="inferred from homology"/>
<protein>
    <submittedName>
        <fullName evidence="8">RNA polymerase subunit sigma</fullName>
    </submittedName>
</protein>
<dbReference type="Proteomes" id="UP000185596">
    <property type="component" value="Unassembled WGS sequence"/>
</dbReference>
<dbReference type="RefSeq" id="WP_075124545.1">
    <property type="nucleotide sequence ID" value="NZ_MSIE01000007.1"/>
</dbReference>
<comment type="similarity">
    <text evidence="1">Belongs to the sigma-70 factor family. ECF subfamily.</text>
</comment>
<dbReference type="InterPro" id="IPR039425">
    <property type="entry name" value="RNA_pol_sigma-70-like"/>
</dbReference>
<evidence type="ECO:0000313" key="9">
    <source>
        <dbReference type="Proteomes" id="UP000185596"/>
    </source>
</evidence>
<dbReference type="EMBL" id="MSIE01000007">
    <property type="protein sequence ID" value="OLF18518.1"/>
    <property type="molecule type" value="Genomic_DNA"/>
</dbReference>
<evidence type="ECO:0000256" key="3">
    <source>
        <dbReference type="ARBA" id="ARBA00023082"/>
    </source>
</evidence>
<evidence type="ECO:0000313" key="8">
    <source>
        <dbReference type="EMBL" id="OLF18518.1"/>
    </source>
</evidence>
<gene>
    <name evidence="8" type="ORF">BU204_06085</name>
</gene>
<comment type="caution">
    <text evidence="8">The sequence shown here is derived from an EMBL/GenBank/DDBJ whole genome shotgun (WGS) entry which is preliminary data.</text>
</comment>
<dbReference type="PANTHER" id="PTHR43133:SF8">
    <property type="entry name" value="RNA POLYMERASE SIGMA FACTOR HI_1459-RELATED"/>
    <property type="match status" value="1"/>
</dbReference>
<dbReference type="Pfam" id="PF08281">
    <property type="entry name" value="Sigma70_r4_2"/>
    <property type="match status" value="1"/>
</dbReference>
<evidence type="ECO:0000259" key="7">
    <source>
        <dbReference type="Pfam" id="PF08281"/>
    </source>
</evidence>
<dbReference type="GO" id="GO:0006352">
    <property type="term" value="P:DNA-templated transcription initiation"/>
    <property type="evidence" value="ECO:0007669"/>
    <property type="project" value="InterPro"/>
</dbReference>
<keyword evidence="4" id="KW-0238">DNA-binding</keyword>
<reference evidence="8 9" key="1">
    <citation type="submission" date="2016-12" db="EMBL/GenBank/DDBJ databases">
        <title>The draft genome sequence of Actinophytocola sp. 11-183.</title>
        <authorList>
            <person name="Wang W."/>
            <person name="Yuan L."/>
        </authorList>
    </citation>
    <scope>NUCLEOTIDE SEQUENCE [LARGE SCALE GENOMIC DNA]</scope>
    <source>
        <strain evidence="8 9">11-183</strain>
    </source>
</reference>
<dbReference type="InterPro" id="IPR007627">
    <property type="entry name" value="RNA_pol_sigma70_r2"/>
</dbReference>
<organism evidence="8 9">
    <name type="scientific">Actinophytocola xanthii</name>
    <dbReference type="NCBI Taxonomy" id="1912961"/>
    <lineage>
        <taxon>Bacteria</taxon>
        <taxon>Bacillati</taxon>
        <taxon>Actinomycetota</taxon>
        <taxon>Actinomycetes</taxon>
        <taxon>Pseudonocardiales</taxon>
        <taxon>Pseudonocardiaceae</taxon>
    </lineage>
</organism>
<keyword evidence="5" id="KW-0804">Transcription</keyword>
<name>A0A1Q8CVY4_9PSEU</name>
<dbReference type="STRING" id="1912961.BU204_06085"/>
<dbReference type="SUPFAM" id="SSF88946">
    <property type="entry name" value="Sigma2 domain of RNA polymerase sigma factors"/>
    <property type="match status" value="1"/>
</dbReference>
<dbReference type="AlphaFoldDB" id="A0A1Q8CVY4"/>
<dbReference type="InterPro" id="IPR013324">
    <property type="entry name" value="RNA_pol_sigma_r3/r4-like"/>
</dbReference>
<feature type="domain" description="RNA polymerase sigma-70 region 2" evidence="6">
    <location>
        <begin position="23"/>
        <end position="91"/>
    </location>
</feature>
<dbReference type="PANTHER" id="PTHR43133">
    <property type="entry name" value="RNA POLYMERASE ECF-TYPE SIGMA FACTO"/>
    <property type="match status" value="1"/>
</dbReference>